<reference evidence="1 2" key="1">
    <citation type="journal article" date="2022" name="DNA Res.">
        <title>Chromosomal-level genome assembly of the orchid tree Bauhinia variegata (Leguminosae; Cercidoideae) supports the allotetraploid origin hypothesis of Bauhinia.</title>
        <authorList>
            <person name="Zhong Y."/>
            <person name="Chen Y."/>
            <person name="Zheng D."/>
            <person name="Pang J."/>
            <person name="Liu Y."/>
            <person name="Luo S."/>
            <person name="Meng S."/>
            <person name="Qian L."/>
            <person name="Wei D."/>
            <person name="Dai S."/>
            <person name="Zhou R."/>
        </authorList>
    </citation>
    <scope>NUCLEOTIDE SEQUENCE [LARGE SCALE GENOMIC DNA]</scope>
    <source>
        <strain evidence="1">BV-YZ2020</strain>
    </source>
</reference>
<organism evidence="1 2">
    <name type="scientific">Bauhinia variegata</name>
    <name type="common">Purple orchid tree</name>
    <name type="synonym">Phanera variegata</name>
    <dbReference type="NCBI Taxonomy" id="167791"/>
    <lineage>
        <taxon>Eukaryota</taxon>
        <taxon>Viridiplantae</taxon>
        <taxon>Streptophyta</taxon>
        <taxon>Embryophyta</taxon>
        <taxon>Tracheophyta</taxon>
        <taxon>Spermatophyta</taxon>
        <taxon>Magnoliopsida</taxon>
        <taxon>eudicotyledons</taxon>
        <taxon>Gunneridae</taxon>
        <taxon>Pentapetalae</taxon>
        <taxon>rosids</taxon>
        <taxon>fabids</taxon>
        <taxon>Fabales</taxon>
        <taxon>Fabaceae</taxon>
        <taxon>Cercidoideae</taxon>
        <taxon>Cercideae</taxon>
        <taxon>Bauhiniinae</taxon>
        <taxon>Bauhinia</taxon>
    </lineage>
</organism>
<proteinExistence type="predicted"/>
<name>A0ACB9MJW3_BAUVA</name>
<keyword evidence="2" id="KW-1185">Reference proteome</keyword>
<evidence type="ECO:0000313" key="1">
    <source>
        <dbReference type="EMBL" id="KAI4323912.1"/>
    </source>
</evidence>
<protein>
    <submittedName>
        <fullName evidence="1">Uncharacterized protein</fullName>
    </submittedName>
</protein>
<accession>A0ACB9MJW3</accession>
<dbReference type="EMBL" id="CM039434">
    <property type="protein sequence ID" value="KAI4323912.1"/>
    <property type="molecule type" value="Genomic_DNA"/>
</dbReference>
<gene>
    <name evidence="1" type="ORF">L6164_023485</name>
</gene>
<dbReference type="Proteomes" id="UP000828941">
    <property type="component" value="Chromosome 9"/>
</dbReference>
<comment type="caution">
    <text evidence="1">The sequence shown here is derived from an EMBL/GenBank/DDBJ whole genome shotgun (WGS) entry which is preliminary data.</text>
</comment>
<sequence>MSDFGASRLVPADHVEVATMVQGPIGYLDPEYMQTSQLTKKSDVYSFGVVLVEMLIGEKALSFNRPKEKRSLSMHFLSSFLEGCLFEVLEKG</sequence>
<evidence type="ECO:0000313" key="2">
    <source>
        <dbReference type="Proteomes" id="UP000828941"/>
    </source>
</evidence>